<evidence type="ECO:0000259" key="2">
    <source>
        <dbReference type="PROSITE" id="PS50197"/>
    </source>
</evidence>
<dbReference type="Gene3D" id="2.130.10.10">
    <property type="entry name" value="YVTN repeat-like/Quinoprotein amine dehydrogenase"/>
    <property type="match status" value="1"/>
</dbReference>
<dbReference type="PANTHER" id="PTHR13743">
    <property type="entry name" value="BEIGE/BEACH-RELATED"/>
    <property type="match status" value="1"/>
</dbReference>
<dbReference type="PROSITE" id="PS51783">
    <property type="entry name" value="PH_BEACH"/>
    <property type="match status" value="1"/>
</dbReference>
<dbReference type="Pfam" id="PF02138">
    <property type="entry name" value="Beach"/>
    <property type="match status" value="1"/>
</dbReference>
<evidence type="ECO:0000256" key="1">
    <source>
        <dbReference type="SAM" id="MobiDB-lite"/>
    </source>
</evidence>
<feature type="compositionally biased region" description="Basic and acidic residues" evidence="1">
    <location>
        <begin position="841"/>
        <end position="850"/>
    </location>
</feature>
<feature type="compositionally biased region" description="Polar residues" evidence="1">
    <location>
        <begin position="818"/>
        <end position="840"/>
    </location>
</feature>
<dbReference type="CDD" id="cd06071">
    <property type="entry name" value="Beach"/>
    <property type="match status" value="1"/>
</dbReference>
<dbReference type="InterPro" id="IPR023362">
    <property type="entry name" value="PH-BEACH_dom"/>
</dbReference>
<dbReference type="InterPro" id="IPR057496">
    <property type="entry name" value="FAN-like_PH"/>
</dbReference>
<dbReference type="InterPro" id="IPR000409">
    <property type="entry name" value="BEACH_dom"/>
</dbReference>
<dbReference type="Pfam" id="PF25400">
    <property type="entry name" value="PH_FAN"/>
    <property type="match status" value="1"/>
</dbReference>
<dbReference type="SMART" id="SM01026">
    <property type="entry name" value="Beach"/>
    <property type="match status" value="1"/>
</dbReference>
<protein>
    <submittedName>
        <fullName evidence="4">Beige/BEACH domain protein, putative</fullName>
    </submittedName>
</protein>
<dbReference type="Gene3D" id="1.10.1540.10">
    <property type="entry name" value="BEACH domain"/>
    <property type="match status" value="1"/>
</dbReference>
<dbReference type="VEuPathDB" id="PlasmoDB:PVVCY_0902210"/>
<dbReference type="RefSeq" id="XP_008624783.1">
    <property type="nucleotide sequence ID" value="XM_008626561.1"/>
</dbReference>
<dbReference type="PROSITE" id="PS50197">
    <property type="entry name" value="BEACH"/>
    <property type="match status" value="1"/>
</dbReference>
<evidence type="ECO:0000313" key="5">
    <source>
        <dbReference type="Proteomes" id="UP000290582"/>
    </source>
</evidence>
<dbReference type="InterPro" id="IPR015943">
    <property type="entry name" value="WD40/YVTN_repeat-like_dom_sf"/>
</dbReference>
<dbReference type="SUPFAM" id="SSF50978">
    <property type="entry name" value="WD40 repeat-like"/>
    <property type="match status" value="1"/>
</dbReference>
<dbReference type="GeneID" id="19961115"/>
<dbReference type="EMBL" id="LR215065">
    <property type="protein sequence ID" value="VEV56411.1"/>
    <property type="molecule type" value="Genomic_DNA"/>
</dbReference>
<feature type="region of interest" description="Disordered" evidence="1">
    <location>
        <begin position="814"/>
        <end position="852"/>
    </location>
</feature>
<accession>A0A449BSI6</accession>
<dbReference type="InterPro" id="IPR036372">
    <property type="entry name" value="BEACH_dom_sf"/>
</dbReference>
<dbReference type="Proteomes" id="UP000290582">
    <property type="component" value="Chromosome PVVCY_09"/>
</dbReference>
<sequence length="1419" mass="164331">MEKGKSRCFNLLFLEEDEEYIDDILAVMKKVEGNNSTSESRGRLRLCSKSLIFEPYNNNEDVLKFSFKKLENIKLYEIQNEIVIRTSEIVKIKTAIHGKKTRCTSQFTYDRKSRRAIGIMNNYYNDYTNEIKNIDNHNIDEHINIFEKILNNFGEGEGGDVNDAGFAFSNSQEIKSAMSNNSTLDKKGEDISLNEKKNIVNKYGEGSENGLSNVFLCSFKCDGASLMNKKIKLIYNIVVKIKSAIIIHEKQMEILIKEKKNRQRNLMGIGNENDIGGSSEISQGVNVNNNNNEEVERKEINLELYVQNIIDKLSEGTKFDISSISLHETIISNKMEGFWVFKISPLVKMKGILNITNKYIYFQPNPNFTNKKEKKWEIDKILHVFKRIITMKPNSLEIIFDHPSKKYKSLYVEFVSYNERQIILNVLKNIKPECLLIDDNPEFLHLVMDKWANGLITNYEYIDFLNCISGRSRKDFSQYPVFPWILSDYSSKKINLNNEKVYRDLTKPVGCLNENRLNSLIEKMHDHEYFFGSHYSTLAYVVYFLIRIYPECQLKLQSGKFDTLSRMFVSIETTFNTALNANSSFIELIPELYENNEHFLKNYLSIQTSEGNLEDVILPSWCNNANDFLTIMKNAMESNYVNKNLHEWINLIFGYKQKGQVARDNINLFHPLTYMHAILYEKLSMNYKTYKEVNNNNTSGFEKLKSNITGLQKQLLALQPHAEQYGEDNNVEQNFKHQIKSLITSMSSKALKTQLHEFGQCPYQLFKESHIQKKSNISFELNKNINNFPWYYSPAIIELLEDIYYQKKKSKKRRPENYDSSIDNSNQEDSVENSEIYNSNNDDHSDKSEESDNNLYVENCDGVITVDDYSIDNKFDEKKKGNNYSNYFKTHLWKLEKVDNIPCNIKGVCSNDNNNICFICENGFIKIIDCYDLLSCKNKNNKNIISLKLCDETFSCLTNINTNFIMGTINGNLIFMNTQGVIKKVGDNKYDTIKGKTTKSIKNADSDLGSLSKDDKDDNDDDSCDGSSICSSFDDVFNYKYCTGENEEGDNKNIINVGNNENVYNKLIKKKIHNDTISCMSYNNNYLATGSYDETIQLIDVENNFEILQTYDNFNSSIKNIELKNKLLFTRSDEISLFDIRMPPKTVLNNVNNSNQFIKNFATNSHNTKNYINNIINGIGFGNILSMPFSNNFLPDYKFEPLVNGYEDKNYNINLKKKVKKNMSNLLFDNDNSNEETYLDCINKSYTHSQHLFEKKIKKNMNYVFSNRSCNIIYSSLVNDNNILCLDENKSLYFYDIRAEKWINKFSDTINNNLKQNNNDRIVTASSYKQHLCTVNSVGKILFEPIRFSINFLDNKVASKLNVLNNPCSISNPTYINFLNYNFNSLGDAENANALDEQSVCSHIMFTNLNGDIEIHKKY</sequence>
<evidence type="ECO:0000259" key="3">
    <source>
        <dbReference type="PROSITE" id="PS51783"/>
    </source>
</evidence>
<evidence type="ECO:0000313" key="4">
    <source>
        <dbReference type="EMBL" id="VEV56411.1"/>
    </source>
</evidence>
<feature type="domain" description="BEACH-type PH" evidence="3">
    <location>
        <begin position="329"/>
        <end position="428"/>
    </location>
</feature>
<gene>
    <name evidence="4" type="ORF">PVVCY_0902210</name>
</gene>
<name>A0A449BSI6_PLAVN</name>
<reference evidence="4 5" key="1">
    <citation type="submission" date="2019-01" db="EMBL/GenBank/DDBJ databases">
        <authorList>
            <person name="Ramaprasad A."/>
        </authorList>
    </citation>
    <scope>NUCLEOTIDE SEQUENCE [LARGE SCALE GENOMIC DNA]</scope>
</reference>
<dbReference type="InterPro" id="IPR036322">
    <property type="entry name" value="WD40_repeat_dom_sf"/>
</dbReference>
<organism evidence="4 5">
    <name type="scientific">Plasmodium vinckei vinckei</name>
    <dbReference type="NCBI Taxonomy" id="54757"/>
    <lineage>
        <taxon>Eukaryota</taxon>
        <taxon>Sar</taxon>
        <taxon>Alveolata</taxon>
        <taxon>Apicomplexa</taxon>
        <taxon>Aconoidasida</taxon>
        <taxon>Haemosporida</taxon>
        <taxon>Plasmodiidae</taxon>
        <taxon>Plasmodium</taxon>
        <taxon>Plasmodium (Vinckeia)</taxon>
    </lineage>
</organism>
<dbReference type="SUPFAM" id="SSF50729">
    <property type="entry name" value="PH domain-like"/>
    <property type="match status" value="1"/>
</dbReference>
<proteinExistence type="predicted"/>
<dbReference type="OrthoDB" id="26681at2759"/>
<feature type="domain" description="BEACH" evidence="2">
    <location>
        <begin position="436"/>
        <end position="724"/>
    </location>
</feature>
<dbReference type="PANTHER" id="PTHR13743:SF123">
    <property type="entry name" value="PROTEIN FAN"/>
    <property type="match status" value="1"/>
</dbReference>
<dbReference type="KEGG" id="pvv:PVVCY_0902210"/>
<dbReference type="InterPro" id="IPR050865">
    <property type="entry name" value="BEACH_Domain"/>
</dbReference>
<dbReference type="SUPFAM" id="SSF81837">
    <property type="entry name" value="BEACH domain"/>
    <property type="match status" value="1"/>
</dbReference>